<reference evidence="15" key="3">
    <citation type="submission" date="2023-10" db="EMBL/GenBank/DDBJ databases">
        <title>Genome Sequence of the Bacteria from From Gut Wall in Crohn's Disease.</title>
        <authorList>
            <person name="Rodriguez-Palacios A."/>
        </authorList>
    </citation>
    <scope>NUCLEOTIDE SEQUENCE</scope>
    <source>
        <strain evidence="15">CavFT-hAR58</strain>
    </source>
</reference>
<comment type="similarity">
    <text evidence="2">Belongs to the SUA5 family.</text>
</comment>
<dbReference type="GO" id="GO:0061710">
    <property type="term" value="F:L-threonylcarbamoyladenylate synthase"/>
    <property type="evidence" value="ECO:0007669"/>
    <property type="project" value="UniProtKB-EC"/>
</dbReference>
<evidence type="ECO:0000256" key="6">
    <source>
        <dbReference type="ARBA" id="ARBA00022694"/>
    </source>
</evidence>
<keyword evidence="4" id="KW-0963">Cytoplasm</keyword>
<keyword evidence="16" id="KW-1185">Reference proteome</keyword>
<evidence type="ECO:0000259" key="12">
    <source>
        <dbReference type="PROSITE" id="PS51163"/>
    </source>
</evidence>
<reference evidence="14 16" key="1">
    <citation type="journal article" date="2019" name="Nat. Med.">
        <title>A library of human gut bacterial isolates paired with longitudinal multiomics data enables mechanistic microbiome research.</title>
        <authorList>
            <person name="Poyet M."/>
            <person name="Groussin M."/>
            <person name="Gibbons S.M."/>
            <person name="Avila-Pacheco J."/>
            <person name="Jiang X."/>
            <person name="Kearney S.M."/>
            <person name="Perrotta A.R."/>
            <person name="Berdy B."/>
            <person name="Zhao S."/>
            <person name="Lieberman T.D."/>
            <person name="Swanson P.K."/>
            <person name="Smith M."/>
            <person name="Roesemann S."/>
            <person name="Alexander J.E."/>
            <person name="Rich S.A."/>
            <person name="Livny J."/>
            <person name="Vlamakis H."/>
            <person name="Clish C."/>
            <person name="Bullock K."/>
            <person name="Deik A."/>
            <person name="Scott J."/>
            <person name="Pierce K.A."/>
            <person name="Xavier R.J."/>
            <person name="Alm E.J."/>
        </authorList>
    </citation>
    <scope>NUCLEOTIDE SEQUENCE [LARGE SCALE GENOMIC DNA]</scope>
    <source>
        <strain evidence="14 16">BIOML-A1</strain>
    </source>
</reference>
<feature type="domain" description="YrdC-like" evidence="12">
    <location>
        <begin position="8"/>
        <end position="193"/>
    </location>
</feature>
<dbReference type="PANTHER" id="PTHR17490">
    <property type="entry name" value="SUA5"/>
    <property type="match status" value="1"/>
</dbReference>
<keyword evidence="5 15" id="KW-0808">Transferase</keyword>
<dbReference type="GO" id="GO:0003725">
    <property type="term" value="F:double-stranded RNA binding"/>
    <property type="evidence" value="ECO:0007669"/>
    <property type="project" value="InterPro"/>
</dbReference>
<keyword evidence="8" id="KW-0547">Nucleotide-binding</keyword>
<evidence type="ECO:0000313" key="13">
    <source>
        <dbReference type="EMBL" id="GKI19797.1"/>
    </source>
</evidence>
<dbReference type="RefSeq" id="WP_009596392.1">
    <property type="nucleotide sequence ID" value="NZ_AP025581.1"/>
</dbReference>
<dbReference type="Proteomes" id="UP000324870">
    <property type="component" value="Unassembled WGS sequence"/>
</dbReference>
<dbReference type="EMBL" id="BQOL01000002">
    <property type="protein sequence ID" value="GKI19797.1"/>
    <property type="molecule type" value="Genomic_DNA"/>
</dbReference>
<dbReference type="GO" id="GO:0005737">
    <property type="term" value="C:cytoplasm"/>
    <property type="evidence" value="ECO:0007669"/>
    <property type="project" value="UniProtKB-SubCell"/>
</dbReference>
<dbReference type="NCBIfam" id="TIGR00057">
    <property type="entry name" value="L-threonylcarbamoyladenylate synthase"/>
    <property type="match status" value="1"/>
</dbReference>
<dbReference type="AlphaFoldDB" id="A0A5B5VMJ7"/>
<evidence type="ECO:0000313" key="14">
    <source>
        <dbReference type="EMBL" id="KAA3158686.1"/>
    </source>
</evidence>
<comment type="caution">
    <text evidence="15">The sequence shown here is derived from an EMBL/GenBank/DDBJ whole genome shotgun (WGS) entry which is preliminary data.</text>
</comment>
<protein>
    <recommendedName>
        <fullName evidence="10">L-threonylcarbamoyladenylate synthase</fullName>
        <ecNumber evidence="3">2.7.7.87</ecNumber>
    </recommendedName>
    <alternativeName>
        <fullName evidence="10">L-threonylcarbamoyladenylate synthase</fullName>
    </alternativeName>
</protein>
<name>A0A5B5VMJ7_9BACT</name>
<dbReference type="PANTHER" id="PTHR17490:SF16">
    <property type="entry name" value="THREONYLCARBAMOYL-AMP SYNTHASE"/>
    <property type="match status" value="1"/>
</dbReference>
<evidence type="ECO:0000313" key="16">
    <source>
        <dbReference type="Proteomes" id="UP000324870"/>
    </source>
</evidence>
<comment type="catalytic activity">
    <reaction evidence="11">
        <text>L-threonine + hydrogencarbonate + ATP = L-threonylcarbamoyladenylate + diphosphate + H2O</text>
        <dbReference type="Rhea" id="RHEA:36407"/>
        <dbReference type="ChEBI" id="CHEBI:15377"/>
        <dbReference type="ChEBI" id="CHEBI:17544"/>
        <dbReference type="ChEBI" id="CHEBI:30616"/>
        <dbReference type="ChEBI" id="CHEBI:33019"/>
        <dbReference type="ChEBI" id="CHEBI:57926"/>
        <dbReference type="ChEBI" id="CHEBI:73682"/>
        <dbReference type="EC" id="2.7.7.87"/>
    </reaction>
</comment>
<keyword evidence="9" id="KW-0067">ATP-binding</keyword>
<dbReference type="GO" id="GO:0000049">
    <property type="term" value="F:tRNA binding"/>
    <property type="evidence" value="ECO:0007669"/>
    <property type="project" value="TreeGrafter"/>
</dbReference>
<dbReference type="Proteomes" id="UP001055105">
    <property type="component" value="Unassembled WGS sequence"/>
</dbReference>
<proteinExistence type="inferred from homology"/>
<dbReference type="Gene3D" id="3.90.870.10">
    <property type="entry name" value="DHBP synthase"/>
    <property type="match status" value="1"/>
</dbReference>
<dbReference type="EMBL" id="JAWDES010000005">
    <property type="protein sequence ID" value="MDU0260482.1"/>
    <property type="molecule type" value="Genomic_DNA"/>
</dbReference>
<evidence type="ECO:0000256" key="7">
    <source>
        <dbReference type="ARBA" id="ARBA00022695"/>
    </source>
</evidence>
<organism evidence="15 17">
    <name type="scientific">Alistipes finegoldii</name>
    <dbReference type="NCBI Taxonomy" id="214856"/>
    <lineage>
        <taxon>Bacteria</taxon>
        <taxon>Pseudomonadati</taxon>
        <taxon>Bacteroidota</taxon>
        <taxon>Bacteroidia</taxon>
        <taxon>Bacteroidales</taxon>
        <taxon>Rikenellaceae</taxon>
        <taxon>Alistipes</taxon>
    </lineage>
</organism>
<accession>A0A5B5VMJ7</accession>
<dbReference type="InterPro" id="IPR050156">
    <property type="entry name" value="TC-AMP_synthase_SUA5"/>
</dbReference>
<dbReference type="GO" id="GO:0005524">
    <property type="term" value="F:ATP binding"/>
    <property type="evidence" value="ECO:0007669"/>
    <property type="project" value="UniProtKB-KW"/>
</dbReference>
<dbReference type="GO" id="GO:0008033">
    <property type="term" value="P:tRNA processing"/>
    <property type="evidence" value="ECO:0007669"/>
    <property type="project" value="UniProtKB-KW"/>
</dbReference>
<evidence type="ECO:0000256" key="1">
    <source>
        <dbReference type="ARBA" id="ARBA00004496"/>
    </source>
</evidence>
<sequence length="193" mass="20810">MQNNTELQREADEAVRVMKAGGIILYPTDTVWGLGCDATNAEAVERIYKLKRSENKKSMLVLCASADMVVRYVNKAPGIAFEVMELATSPLTAILPGAAGVAENLIPEERTLGVRIPDHEFCRRILRGLGRPVVSTSANISGEATPAGLAEVSREIIDGVDFVVNPRFEGKPTKKASSIIAFGEGGEVKIIRE</sequence>
<evidence type="ECO:0000256" key="9">
    <source>
        <dbReference type="ARBA" id="ARBA00022840"/>
    </source>
</evidence>
<dbReference type="SUPFAM" id="SSF55821">
    <property type="entry name" value="YrdC/RibB"/>
    <property type="match status" value="1"/>
</dbReference>
<dbReference type="EC" id="2.7.7.87" evidence="3"/>
<dbReference type="Proteomes" id="UP001181347">
    <property type="component" value="Unassembled WGS sequence"/>
</dbReference>
<comment type="subcellular location">
    <subcellularLocation>
        <location evidence="1">Cytoplasm</location>
    </subcellularLocation>
</comment>
<evidence type="ECO:0000256" key="10">
    <source>
        <dbReference type="ARBA" id="ARBA00029774"/>
    </source>
</evidence>
<dbReference type="EMBL" id="VVND01000016">
    <property type="protein sequence ID" value="KAA3158686.1"/>
    <property type="molecule type" value="Genomic_DNA"/>
</dbReference>
<reference evidence="13" key="2">
    <citation type="submission" date="2022-01" db="EMBL/GenBank/DDBJ databases">
        <title>Novel bile acid biosynthetic pathways are enriched in the microbiome of centenarians.</title>
        <authorList>
            <person name="Sato Y."/>
            <person name="Atarashi K."/>
            <person name="Plichta R.D."/>
            <person name="Arai Y."/>
            <person name="Sasajima S."/>
            <person name="Kearney M.S."/>
            <person name="Suda W."/>
            <person name="Takeshita K."/>
            <person name="Sasaki T."/>
            <person name="Okamoto S."/>
            <person name="Skelly N.A."/>
            <person name="Okamura Y."/>
            <person name="Vlamakis H."/>
            <person name="Li Y."/>
            <person name="Tanoue T."/>
            <person name="Takei H."/>
            <person name="Nittono H."/>
            <person name="Narushima S."/>
            <person name="Irie J."/>
            <person name="Itoh H."/>
            <person name="Moriya K."/>
            <person name="Sugiura Y."/>
            <person name="Suematsu M."/>
            <person name="Moritoki N."/>
            <person name="Shibata S."/>
            <person name="Littman R.D."/>
            <person name="Fischbach A.M."/>
            <person name="Uwamino Y."/>
            <person name="Inoue T."/>
            <person name="Honda A."/>
            <person name="Hattori M."/>
            <person name="Murai T."/>
            <person name="Xavier J.R."/>
            <person name="Hirose N."/>
            <person name="Honda K."/>
        </authorList>
    </citation>
    <scope>NUCLEOTIDE SEQUENCE</scope>
    <source>
        <strain evidence="13">CE91-St16</strain>
    </source>
</reference>
<dbReference type="GO" id="GO:0006450">
    <property type="term" value="P:regulation of translational fidelity"/>
    <property type="evidence" value="ECO:0007669"/>
    <property type="project" value="TreeGrafter"/>
</dbReference>
<evidence type="ECO:0000256" key="2">
    <source>
        <dbReference type="ARBA" id="ARBA00007663"/>
    </source>
</evidence>
<evidence type="ECO:0000256" key="5">
    <source>
        <dbReference type="ARBA" id="ARBA00022679"/>
    </source>
</evidence>
<evidence type="ECO:0000256" key="4">
    <source>
        <dbReference type="ARBA" id="ARBA00022490"/>
    </source>
</evidence>
<dbReference type="PROSITE" id="PS51163">
    <property type="entry name" value="YRDC"/>
    <property type="match status" value="1"/>
</dbReference>
<evidence type="ECO:0000313" key="17">
    <source>
        <dbReference type="Proteomes" id="UP001181347"/>
    </source>
</evidence>
<evidence type="ECO:0000313" key="15">
    <source>
        <dbReference type="EMBL" id="MDU0260482.1"/>
    </source>
</evidence>
<dbReference type="InterPro" id="IPR006070">
    <property type="entry name" value="Sua5-like_dom"/>
</dbReference>
<dbReference type="InterPro" id="IPR017945">
    <property type="entry name" value="DHBP_synth_RibB-like_a/b_dom"/>
</dbReference>
<keyword evidence="6" id="KW-0819">tRNA processing</keyword>
<keyword evidence="7 15" id="KW-0548">Nucleotidyltransferase</keyword>
<dbReference type="Pfam" id="PF01300">
    <property type="entry name" value="Sua5_yciO_yrdC"/>
    <property type="match status" value="1"/>
</dbReference>
<gene>
    <name evidence="13" type="ORF">CE91St16_27050</name>
    <name evidence="14" type="ORF">F2A26_10790</name>
    <name evidence="15" type="ORF">RVH17_10240</name>
</gene>
<evidence type="ECO:0000256" key="11">
    <source>
        <dbReference type="ARBA" id="ARBA00048366"/>
    </source>
</evidence>
<evidence type="ECO:0000256" key="8">
    <source>
        <dbReference type="ARBA" id="ARBA00022741"/>
    </source>
</evidence>
<evidence type="ECO:0000256" key="3">
    <source>
        <dbReference type="ARBA" id="ARBA00012584"/>
    </source>
</evidence>